<protein>
    <recommendedName>
        <fullName evidence="3">hydroxymethylglutaryl-CoA lyase</fullName>
        <ecNumber evidence="3">4.1.3.4</ecNumber>
    </recommendedName>
</protein>
<keyword evidence="7" id="KW-0175">Coiled coil</keyword>
<sequence>MGTQSHPPSNLRSKTSYSLYVSLRHQLDDLGYNNYLSNDTVPLVDKLVKDLLRYKQLCTANPNSQPSARKQSEQAPAESLTTTECSIKNFGQHYRQYSRDEKITNTEVEVLKQEKSKLQEQINELKFVLDQNTTIIQRLKKENDTKSLLLLQLQNETAKGESQVNPSKPSIEKDGDLPGANLSKIQALYKRILAASDNPAIIDWVKAAEVKISNLERELDNTGRALDVSQRTCEQFQKQILEYENKLIQLEKADRNRGTNTFAQLKSRMEQKEQENKELQAKLSEAVRNQHEAMSRAIMLAGDRPYNHETAAKNASAEKKIISLESERNVMKQMLTTTQKERDELMKEVHRLHSQESMLMNEIRALVSSESASQGPKSKHVRFQTNDKNASTTDSGVESSARSATSSVQEEGGGRSRENWLKRLAEQRQLYYDNVHQLLNYMKNRQGLPTELPGGKPDTQNSQAFDPSRPTVLQQNPPQTSNASYNLPQQQSQRNIDQPLHTYQQPPLLNFQQPDRQQVPAGGQTTYNWPSGQPYGPQSENIFVPPNQESQSISMSTGQSNAPQSNTAVAQQKPQSPAQNQRNSDEIPPQQQLNNYQWYAQSQRYAGQTNLTRPNFPVCVCGGVPQNFLSQFQGQPGIPQTYQPNPSMGPFSYPQSYHDPNAGMPNYQNSYQSHSNAHPQGFVQQSNVSSAQPAQGLATHTSTKSFGIITPDQPNHRISRPTTTNVHDRKTQTESGASASAYTPTTEEISKLPDQLQTWAQNVMEEKKSLKEKNSELRLELDEIKENSQKSDGLVTDVTEKFQKAEDLILKLQADIEASNTKMRFMEQSLQLERNNLQQLRLDIDEADGNSSSLTKKFVEKSTQLDAAKQQCQHLEQTVGALQDQIKSLQNQLLAIQSQNEIPNPVVQKLLNEIEGRNTRVLQLEKQLSAKQDIVTQREKEVDAINNKLKETEQDLNAEKAKVWQLQQDMENSHGKLKVTEREVSLEKNRLQQLQAEIANADMNAASLTKKMMEKTAQLDEARQHCNGLEQKVLRLEEQVGSLQGQLRSLQVIRAQGETEQRQLLDELDACKARINQLERQSSTKQDTITMLQNHIQTYENKIQMLERETGEKNSQVELNRRQNDRLVDEIDKAKIDNSSLRQENERLVASLAQSRGELDRERKGAEDLRREIQSYVNHVRQVESILAKKDEEKDALLKQFQALANETSSFDTERENMERSIRSQKQEVTTLQAELLTVRRRLGELEQLYAQQKTAGVQSEMQADDLLRRLGILERDLRDERGDKIRLEQQLAAAHDLQNRLEKQLEKLRMEAAQADSTTHQMETETTRLHEDFRVLDQRLLKEKENVRNLESLVSILRQERSQQENQMRTMSQDLTRLHHREIILQEELANVKAELCGTEGKVADLSRENQRLKQEVLQEKFEREKTRQEYKRIGNLSRTSPLLSYNASPAPGALHNLSTATIGTVTVAGATLVENCSIGRAKKLKVEILFRSNFSESIFRYFSKTSPNRTSVRIVEVGPRDGLQNEKHVVPTSTKIQFINKLSDAGLKSIEVTSFVSPKWVPQMADHSEVFMGIKKYPDVSYPVLTPNVLGLNAAIKVGAKEVAVFGAASESFSRKNINCTVEESIQRFKEVVNEAKKHGIRIRGYVSCVVGCPYEGSIAPSAVAKVAEALFDVGCYEVSLGDTIGVGTPGSISKMLKEVTKHIPVEKLALHCHDTYGQALANILRGIDMGIAVVDSSVGGLGGCPYAKGASGNVASEEVVYMLHGLGIDTGVDLSKLIDAGEYMCAVLGRPSGSK</sequence>
<dbReference type="PANTHER" id="PTHR42738">
    <property type="entry name" value="HYDROXYMETHYLGLUTARYL-COA LYASE"/>
    <property type="match status" value="1"/>
</dbReference>
<feature type="coiled-coil region" evidence="7">
    <location>
        <begin position="1404"/>
        <end position="1431"/>
    </location>
</feature>
<keyword evidence="4" id="KW-0479">Metal-binding</keyword>
<proteinExistence type="inferred from homology"/>
<dbReference type="Proteomes" id="UP001234178">
    <property type="component" value="Unassembled WGS sequence"/>
</dbReference>
<evidence type="ECO:0000256" key="6">
    <source>
        <dbReference type="ARBA" id="ARBA00049877"/>
    </source>
</evidence>
<feature type="compositionally biased region" description="Polar residues" evidence="8">
    <location>
        <begin position="635"/>
        <end position="646"/>
    </location>
</feature>
<dbReference type="InterPro" id="IPR043594">
    <property type="entry name" value="HMGL"/>
</dbReference>
<feature type="compositionally biased region" description="Polar residues" evidence="8">
    <location>
        <begin position="60"/>
        <end position="69"/>
    </location>
</feature>
<feature type="region of interest" description="Disordered" evidence="8">
    <location>
        <begin position="368"/>
        <end position="416"/>
    </location>
</feature>
<dbReference type="EC" id="4.1.3.4" evidence="3"/>
<dbReference type="EMBL" id="JAOYFB010000039">
    <property type="protein sequence ID" value="KAK4029195.1"/>
    <property type="molecule type" value="Genomic_DNA"/>
</dbReference>
<dbReference type="PROSITE" id="PS50991">
    <property type="entry name" value="PYR_CT"/>
    <property type="match status" value="1"/>
</dbReference>
<feature type="compositionally biased region" description="Polar residues" evidence="8">
    <location>
        <begin position="666"/>
        <end position="705"/>
    </location>
</feature>
<feature type="domain" description="Pyruvate carboxyltransferase" evidence="9">
    <location>
        <begin position="1514"/>
        <end position="1781"/>
    </location>
</feature>
<reference evidence="10 11" key="1">
    <citation type="journal article" date="2023" name="Nucleic Acids Res.">
        <title>The hologenome of Daphnia magna reveals possible DNA methylation and microbiome-mediated evolution of the host genome.</title>
        <authorList>
            <person name="Chaturvedi A."/>
            <person name="Li X."/>
            <person name="Dhandapani V."/>
            <person name="Marshall H."/>
            <person name="Kissane S."/>
            <person name="Cuenca-Cambronero M."/>
            <person name="Asole G."/>
            <person name="Calvet F."/>
            <person name="Ruiz-Romero M."/>
            <person name="Marangio P."/>
            <person name="Guigo R."/>
            <person name="Rago D."/>
            <person name="Mirbahai L."/>
            <person name="Eastwood N."/>
            <person name="Colbourne J.K."/>
            <person name="Zhou J."/>
            <person name="Mallon E."/>
            <person name="Orsini L."/>
        </authorList>
    </citation>
    <scope>NUCLEOTIDE SEQUENCE [LARGE SCALE GENOMIC DNA]</scope>
    <source>
        <strain evidence="10">LRV0_1</strain>
    </source>
</reference>
<dbReference type="Gene3D" id="3.20.20.70">
    <property type="entry name" value="Aldolase class I"/>
    <property type="match status" value="1"/>
</dbReference>
<feature type="compositionally biased region" description="Polar residues" evidence="8">
    <location>
        <begin position="733"/>
        <end position="747"/>
    </location>
</feature>
<comment type="pathway">
    <text evidence="1">Metabolic intermediate metabolism; (S)-3-hydroxy-3-methylglutaryl-CoA degradation; acetoacetate from (S)-3-hydroxy-3-methylglutaryl-CoA: step 1/1.</text>
</comment>
<dbReference type="InterPro" id="IPR000891">
    <property type="entry name" value="PYR_CT"/>
</dbReference>
<keyword evidence="5" id="KW-0456">Lyase</keyword>
<evidence type="ECO:0000256" key="5">
    <source>
        <dbReference type="ARBA" id="ARBA00023239"/>
    </source>
</evidence>
<evidence type="ECO:0000256" key="3">
    <source>
        <dbReference type="ARBA" id="ARBA00012910"/>
    </source>
</evidence>
<feature type="compositionally biased region" description="Polar residues" evidence="8">
    <location>
        <begin position="158"/>
        <end position="168"/>
    </location>
</feature>
<feature type="region of interest" description="Disordered" evidence="8">
    <location>
        <begin position="635"/>
        <end position="750"/>
    </location>
</feature>
<dbReference type="CDD" id="cd07938">
    <property type="entry name" value="DRE_TIM_HMGL"/>
    <property type="match status" value="1"/>
</dbReference>
<organism evidence="10 11">
    <name type="scientific">Daphnia magna</name>
    <dbReference type="NCBI Taxonomy" id="35525"/>
    <lineage>
        <taxon>Eukaryota</taxon>
        <taxon>Metazoa</taxon>
        <taxon>Ecdysozoa</taxon>
        <taxon>Arthropoda</taxon>
        <taxon>Crustacea</taxon>
        <taxon>Branchiopoda</taxon>
        <taxon>Diplostraca</taxon>
        <taxon>Cladocera</taxon>
        <taxon>Anomopoda</taxon>
        <taxon>Daphniidae</taxon>
        <taxon>Daphnia</taxon>
    </lineage>
</organism>
<comment type="caution">
    <text evidence="10">The sequence shown here is derived from an EMBL/GenBank/DDBJ whole genome shotgun (WGS) entry which is preliminary data.</text>
</comment>
<feature type="coiled-coil region" evidence="7">
    <location>
        <begin position="101"/>
        <end position="156"/>
    </location>
</feature>
<gene>
    <name evidence="10" type="ORF">OUZ56_022200</name>
</gene>
<evidence type="ECO:0000256" key="4">
    <source>
        <dbReference type="ARBA" id="ARBA00022723"/>
    </source>
</evidence>
<dbReference type="SUPFAM" id="SSF51569">
    <property type="entry name" value="Aldolase"/>
    <property type="match status" value="1"/>
</dbReference>
<feature type="compositionally biased region" description="Polar residues" evidence="8">
    <location>
        <begin position="383"/>
        <end position="409"/>
    </location>
</feature>
<comment type="catalytic activity">
    <reaction evidence="6">
        <text>(3S)-3-hydroxy-3-methylglutaryl-CoA = acetoacetate + acetyl-CoA</text>
        <dbReference type="Rhea" id="RHEA:24404"/>
        <dbReference type="ChEBI" id="CHEBI:13705"/>
        <dbReference type="ChEBI" id="CHEBI:43074"/>
        <dbReference type="ChEBI" id="CHEBI:57288"/>
        <dbReference type="EC" id="4.1.3.4"/>
    </reaction>
</comment>
<dbReference type="InterPro" id="IPR013785">
    <property type="entry name" value="Aldolase_TIM"/>
</dbReference>
<evidence type="ECO:0000256" key="1">
    <source>
        <dbReference type="ARBA" id="ARBA00005143"/>
    </source>
</evidence>
<feature type="region of interest" description="Disordered" evidence="8">
    <location>
        <begin position="446"/>
        <end position="491"/>
    </location>
</feature>
<dbReference type="SUPFAM" id="SSF57997">
    <property type="entry name" value="Tropomyosin"/>
    <property type="match status" value="3"/>
</dbReference>
<feature type="compositionally biased region" description="Polar residues" evidence="8">
    <location>
        <begin position="523"/>
        <end position="582"/>
    </location>
</feature>
<dbReference type="NCBIfam" id="NF004283">
    <property type="entry name" value="PRK05692.1"/>
    <property type="match status" value="1"/>
</dbReference>
<evidence type="ECO:0000256" key="2">
    <source>
        <dbReference type="ARBA" id="ARBA00009405"/>
    </source>
</evidence>
<dbReference type="PANTHER" id="PTHR42738:SF7">
    <property type="entry name" value="HYDROXYMETHYLGLUTARYL-COA LYASE"/>
    <property type="match status" value="1"/>
</dbReference>
<evidence type="ECO:0000259" key="9">
    <source>
        <dbReference type="PROSITE" id="PS50991"/>
    </source>
</evidence>
<dbReference type="Gene3D" id="1.20.5.170">
    <property type="match status" value="1"/>
</dbReference>
<keyword evidence="11" id="KW-1185">Reference proteome</keyword>
<feature type="region of interest" description="Disordered" evidence="8">
    <location>
        <begin position="158"/>
        <end position="177"/>
    </location>
</feature>
<dbReference type="Pfam" id="PF00682">
    <property type="entry name" value="HMGL-like"/>
    <property type="match status" value="1"/>
</dbReference>
<feature type="region of interest" description="Disordered" evidence="8">
    <location>
        <begin position="60"/>
        <end position="81"/>
    </location>
</feature>
<feature type="coiled-coil region" evidence="7">
    <location>
        <begin position="760"/>
        <end position="1375"/>
    </location>
</feature>
<comment type="similarity">
    <text evidence="2">Belongs to the HMG-CoA lyase family.</text>
</comment>
<name>A0ABR0AVM7_9CRUS</name>
<evidence type="ECO:0000313" key="10">
    <source>
        <dbReference type="EMBL" id="KAK4029195.1"/>
    </source>
</evidence>
<feature type="region of interest" description="Disordered" evidence="8">
    <location>
        <begin position="513"/>
        <end position="588"/>
    </location>
</feature>
<dbReference type="Gene3D" id="1.10.287.1490">
    <property type="match status" value="1"/>
</dbReference>
<evidence type="ECO:0000256" key="8">
    <source>
        <dbReference type="SAM" id="MobiDB-lite"/>
    </source>
</evidence>
<feature type="coiled-coil region" evidence="7">
    <location>
        <begin position="205"/>
        <end position="355"/>
    </location>
</feature>
<evidence type="ECO:0000256" key="7">
    <source>
        <dbReference type="SAM" id="Coils"/>
    </source>
</evidence>
<accession>A0ABR0AVM7</accession>
<evidence type="ECO:0000313" key="11">
    <source>
        <dbReference type="Proteomes" id="UP001234178"/>
    </source>
</evidence>
<feature type="compositionally biased region" description="Polar residues" evidence="8">
    <location>
        <begin position="458"/>
        <end position="491"/>
    </location>
</feature>